<proteinExistence type="predicted"/>
<keyword evidence="3" id="KW-1185">Reference proteome</keyword>
<reference evidence="2" key="1">
    <citation type="submission" date="2016-03" db="EMBL/GenBank/DDBJ databases">
        <title>Mechanisms controlling the formation of the plant cell surface in tip-growing cells are functionally conserved among land plants.</title>
        <authorList>
            <person name="Honkanen S."/>
            <person name="Jones V.A."/>
            <person name="Morieri G."/>
            <person name="Champion C."/>
            <person name="Hetherington A.J."/>
            <person name="Kelly S."/>
            <person name="Saint-Marcoux D."/>
            <person name="Proust H."/>
            <person name="Prescott H."/>
            <person name="Dolan L."/>
        </authorList>
    </citation>
    <scope>NUCLEOTIDE SEQUENCE [LARGE SCALE GENOMIC DNA]</scope>
    <source>
        <tissue evidence="2">Whole gametophyte</tissue>
    </source>
</reference>
<dbReference type="AlphaFoldDB" id="A0A176VYH6"/>
<dbReference type="Proteomes" id="UP000077202">
    <property type="component" value="Unassembled WGS sequence"/>
</dbReference>
<comment type="caution">
    <text evidence="2">The sequence shown here is derived from an EMBL/GenBank/DDBJ whole genome shotgun (WGS) entry which is preliminary data.</text>
</comment>
<evidence type="ECO:0000256" key="1">
    <source>
        <dbReference type="SAM" id="MobiDB-lite"/>
    </source>
</evidence>
<accession>A0A176VYH6</accession>
<feature type="region of interest" description="Disordered" evidence="1">
    <location>
        <begin position="175"/>
        <end position="213"/>
    </location>
</feature>
<protein>
    <submittedName>
        <fullName evidence="2">Uncharacterized protein</fullName>
    </submittedName>
</protein>
<organism evidence="2 3">
    <name type="scientific">Marchantia polymorpha subsp. ruderalis</name>
    <dbReference type="NCBI Taxonomy" id="1480154"/>
    <lineage>
        <taxon>Eukaryota</taxon>
        <taxon>Viridiplantae</taxon>
        <taxon>Streptophyta</taxon>
        <taxon>Embryophyta</taxon>
        <taxon>Marchantiophyta</taxon>
        <taxon>Marchantiopsida</taxon>
        <taxon>Marchantiidae</taxon>
        <taxon>Marchantiales</taxon>
        <taxon>Marchantiaceae</taxon>
        <taxon>Marchantia</taxon>
    </lineage>
</organism>
<gene>
    <name evidence="2" type="ORF">AXG93_2145s1260</name>
</gene>
<sequence>MDWQAAARGQLVSRRVAWVGWGGVNIAEHVIRGQRNLVISEPTMSSFPDTADKRQSEPQERGGLIQRASTDRERMSWTTEQRTTEGFHGGNTDLLQQANPSVARGFSLSDSLAPVECGTGQSGPLEPTIRCSFESLNVKTFPIRIKLQPFPRLEKRAPTPPMDGWMDGWAVPQVSQYQRQRKKKRSSAPTQPNPIHPSLTRVKVVQNPTTMRW</sequence>
<feature type="region of interest" description="Disordered" evidence="1">
    <location>
        <begin position="41"/>
        <end position="95"/>
    </location>
</feature>
<evidence type="ECO:0000313" key="3">
    <source>
        <dbReference type="Proteomes" id="UP000077202"/>
    </source>
</evidence>
<evidence type="ECO:0000313" key="2">
    <source>
        <dbReference type="EMBL" id="OAE25827.1"/>
    </source>
</evidence>
<name>A0A176VYH6_MARPO</name>
<dbReference type="EMBL" id="LVLJ01002289">
    <property type="protein sequence ID" value="OAE25827.1"/>
    <property type="molecule type" value="Genomic_DNA"/>
</dbReference>
<feature type="compositionally biased region" description="Basic and acidic residues" evidence="1">
    <location>
        <begin position="50"/>
        <end position="60"/>
    </location>
</feature>